<dbReference type="Proteomes" id="UP001163687">
    <property type="component" value="Chromosome"/>
</dbReference>
<keyword evidence="1" id="KW-1133">Transmembrane helix</keyword>
<accession>A0AA35G643</accession>
<protein>
    <recommendedName>
        <fullName evidence="5">DUF3068 domain-containing protein</fullName>
    </recommendedName>
</protein>
<evidence type="ECO:0008006" key="5">
    <source>
        <dbReference type="Google" id="ProtNLM"/>
    </source>
</evidence>
<organism evidence="3 4">
    <name type="scientific">Caldinitratiruptor microaerophilus</name>
    <dbReference type="NCBI Taxonomy" id="671077"/>
    <lineage>
        <taxon>Bacteria</taxon>
        <taxon>Bacillati</taxon>
        <taxon>Bacillota</taxon>
        <taxon>Clostridia</taxon>
        <taxon>Eubacteriales</taxon>
        <taxon>Symbiobacteriaceae</taxon>
        <taxon>Caldinitratiruptor</taxon>
    </lineage>
</organism>
<keyword evidence="2" id="KW-0732">Signal</keyword>
<evidence type="ECO:0000313" key="4">
    <source>
        <dbReference type="Proteomes" id="UP001163687"/>
    </source>
</evidence>
<dbReference type="EMBL" id="AP025628">
    <property type="protein sequence ID" value="BDG60676.1"/>
    <property type="molecule type" value="Genomic_DNA"/>
</dbReference>
<proteinExistence type="predicted"/>
<feature type="chain" id="PRO_5041395449" description="DUF3068 domain-containing protein" evidence="2">
    <location>
        <begin position="27"/>
        <end position="242"/>
    </location>
</feature>
<evidence type="ECO:0000256" key="1">
    <source>
        <dbReference type="SAM" id="Phobius"/>
    </source>
</evidence>
<feature type="transmembrane region" description="Helical" evidence="1">
    <location>
        <begin position="210"/>
        <end position="230"/>
    </location>
</feature>
<dbReference type="KEGG" id="cmic:caldi_17660"/>
<dbReference type="AlphaFoldDB" id="A0AA35G643"/>
<gene>
    <name evidence="3" type="ORF">caldi_17660</name>
</gene>
<name>A0AA35G643_9FIRM</name>
<evidence type="ECO:0000313" key="3">
    <source>
        <dbReference type="EMBL" id="BDG60676.1"/>
    </source>
</evidence>
<keyword evidence="1" id="KW-0812">Transmembrane</keyword>
<dbReference type="RefSeq" id="WP_264844679.1">
    <property type="nucleotide sequence ID" value="NZ_AP025628.1"/>
</dbReference>
<keyword evidence="4" id="KW-1185">Reference proteome</keyword>
<keyword evidence="1" id="KW-0472">Membrane</keyword>
<sequence length="242" mass="26256">MPSGRRLLALLALALTALGAAAPSLAAPEGAPSLRVVRRVVITGRGEVEETRELVASGTLARLWRDGADAVSAVERFGWKLDRREEGDTVALILRRRYRSVAEFNRGSDGTIRVTRHPLYDLVEYREEIGGLDLDDLMERLPRPLESEARPWVMRVAGSVRLEREITVPGRVIRSTLGEVSGTTVRWAAAAAELGSGPEALVVEARSLRALPAAIAGAAVVLIVGGTLVVRLTRRWWDTPSA</sequence>
<evidence type="ECO:0000256" key="2">
    <source>
        <dbReference type="SAM" id="SignalP"/>
    </source>
</evidence>
<reference evidence="3" key="1">
    <citation type="submission" date="2022-03" db="EMBL/GenBank/DDBJ databases">
        <title>Complete genome sequence of Caldinitratiruptor microaerophilus.</title>
        <authorList>
            <person name="Mukaiyama R."/>
            <person name="Nishiyama T."/>
            <person name="Ueda K."/>
        </authorList>
    </citation>
    <scope>NUCLEOTIDE SEQUENCE</scope>
    <source>
        <strain evidence="3">JCM 16183</strain>
    </source>
</reference>
<feature type="signal peptide" evidence="2">
    <location>
        <begin position="1"/>
        <end position="26"/>
    </location>
</feature>